<dbReference type="PANTHER" id="PTHR35504">
    <property type="entry name" value="PROTEIN EMBRYONIC FLOWER 1"/>
    <property type="match status" value="1"/>
</dbReference>
<comment type="caution">
    <text evidence="2">The sequence shown here is derived from an EMBL/GenBank/DDBJ whole genome shotgun (WGS) entry which is preliminary data.</text>
</comment>
<dbReference type="InParanoid" id="A0A7J7BWE1"/>
<dbReference type="GO" id="GO:0048367">
    <property type="term" value="P:shoot system development"/>
    <property type="evidence" value="ECO:0007669"/>
    <property type="project" value="InterPro"/>
</dbReference>
<sequence>MGSNAVVEENRQSGNCNIVTQSVGSSIKIDSISIDLVSSNDKGNAAKCEHFSIRGYVSEIRQKDWRKCWPFSSDDNPNKSVEQTCMLPPLEVSKFKWWHCQHCLLEFGAKDAADNYGTRNDHGTSRLKSNTVCSHGMSLGDVSMLPSEFQEALKVDIFEGKKFDVNSPKLSTDCQLSSCRDKKENETEVVKCPNIGHEIDLEVEVSREIPPSSYIATEDVSNLMQERHNPDVTVAFPAQCNGSGDFCEPGCGQVEHADRNLNCIASINIAETSTKGQETSADNQLTELMTACGIAEEFDETLNANKRHATRHPSVESEDCDCTSYESAEIPVGNDLRDSHHDKAINLHRRKTRKVRLLTELLCEKGDADGNHFGKEESSSNSIFDASADADTLSAPQGMVAIQGNVPSMGPNRKRKLSRDEEWRSMGTSVPDNIDKRVGVLKGDVETTNAIAGPVLEKDLSAGMGLQTGMKSDLSKNRKGKSPIIGKRKNERIHILDECQPLGPSQMEVPRKNQDETVVGYEGDADDDISFKLVHGAFGGREMDLFPLPDQRAKRKSTSCKKNSKVHQSDDRKASLMPWTTWMAKEGSSTRKDVQSMPTVISCVPFQSAQLAATDRGLDLSLSSCLAVERSNGSFAPQAEGGKTSFLPWQKAISEDQALMSKRASGGRSKGPHLGFSSKRTSYGAPFFDEKHSHPSLVESSDLSLLQKKDFCNTSNGKKNIKVHEHPLFTKKDMDRADNESEQVAMDDVPMEIVELMAKNQYERCLPDADNDKIPLDMTNLTRNLQTRNFNKPCSNGAFSSFQEEAGPKQKPYAKNGRNGVITRCEILGSAKQKSAVSLCKEDTNHFSRSQIGQTQRPVGFQAFLQHPEEQSGGFRYSAGSSSGQNGSENCKWIGDMVGKRPPNASCWQTFGPCNTSPGVPRQNKEGANIWPYILPNNSPFIYNVPQKHAVTSADRDLLSRCPGTLLNGNPNGEHDMSSFNQNAARVGQHKENCGSKSIGRTHAENLFSHRHDRMKLQHKKMGSLDMYTNETIPAMHLLSLMDAGLQSSKPISMDVNPKFLKKPLMAHDSQPDFPGLESVVRSPSYDYYSKNKFPENSHEPFPTFPMVGASASLFQHDRSSKKATNFPDEGSWKSQENKKRKTSNSSAHNKGCGPQNSLSTGGGFGTGSGSVPARCKQKMFLGASDHIVFPTRFHGMQGSTNSILEAPSATGTLRPLKRSSETEICSINRNPADFSLPEAGNLYTIGGEDLKFRAAVTHPNRTGLEKLNGRKRQPKIPGMKQAVQRRA</sequence>
<dbReference type="InterPro" id="IPR034583">
    <property type="entry name" value="EMF1"/>
</dbReference>
<dbReference type="OrthoDB" id="754229at2759"/>
<feature type="region of interest" description="Disordered" evidence="1">
    <location>
        <begin position="551"/>
        <end position="573"/>
    </location>
</feature>
<feature type="region of interest" description="Disordered" evidence="1">
    <location>
        <begin position="1117"/>
        <end position="1170"/>
    </location>
</feature>
<evidence type="ECO:0000313" key="2">
    <source>
        <dbReference type="EMBL" id="KAF5726191.1"/>
    </source>
</evidence>
<protein>
    <submittedName>
        <fullName evidence="2">Protein EMBRYONIC FLOWER 1-like isoform X1</fullName>
    </submittedName>
</protein>
<feature type="region of interest" description="Disordered" evidence="1">
    <location>
        <begin position="1265"/>
        <end position="1288"/>
    </location>
</feature>
<name>A0A7J7BWE1_TRIWF</name>
<accession>A0A7J7BWE1</accession>
<dbReference type="EMBL" id="JAAARO010000023">
    <property type="protein sequence ID" value="KAF5726191.1"/>
    <property type="molecule type" value="Genomic_DNA"/>
</dbReference>
<dbReference type="FunCoup" id="A0A7J7BWE1">
    <property type="interactions" value="1994"/>
</dbReference>
<evidence type="ECO:0000313" key="3">
    <source>
        <dbReference type="Proteomes" id="UP000593562"/>
    </source>
</evidence>
<organism evidence="2 3">
    <name type="scientific">Tripterygium wilfordii</name>
    <name type="common">Thunder God vine</name>
    <dbReference type="NCBI Taxonomy" id="458696"/>
    <lineage>
        <taxon>Eukaryota</taxon>
        <taxon>Viridiplantae</taxon>
        <taxon>Streptophyta</taxon>
        <taxon>Embryophyta</taxon>
        <taxon>Tracheophyta</taxon>
        <taxon>Spermatophyta</taxon>
        <taxon>Magnoliopsida</taxon>
        <taxon>eudicotyledons</taxon>
        <taxon>Gunneridae</taxon>
        <taxon>Pentapetalae</taxon>
        <taxon>rosids</taxon>
        <taxon>fabids</taxon>
        <taxon>Celastrales</taxon>
        <taxon>Celastraceae</taxon>
        <taxon>Tripterygium</taxon>
    </lineage>
</organism>
<dbReference type="PANTHER" id="PTHR35504:SF1">
    <property type="entry name" value="PROTEIN EMBRYONIC FLOWER 1"/>
    <property type="match status" value="1"/>
</dbReference>
<feature type="compositionally biased region" description="Basic residues" evidence="1">
    <location>
        <begin position="553"/>
        <end position="565"/>
    </location>
</feature>
<evidence type="ECO:0000256" key="1">
    <source>
        <dbReference type="SAM" id="MobiDB-lite"/>
    </source>
</evidence>
<keyword evidence="3" id="KW-1185">Reference proteome</keyword>
<reference evidence="2 3" key="1">
    <citation type="journal article" date="2020" name="Nat. Commun.">
        <title>Genome of Tripterygium wilfordii and identification of cytochrome P450 involved in triptolide biosynthesis.</title>
        <authorList>
            <person name="Tu L."/>
            <person name="Su P."/>
            <person name="Zhang Z."/>
            <person name="Gao L."/>
            <person name="Wang J."/>
            <person name="Hu T."/>
            <person name="Zhou J."/>
            <person name="Zhang Y."/>
            <person name="Zhao Y."/>
            <person name="Liu Y."/>
            <person name="Song Y."/>
            <person name="Tong Y."/>
            <person name="Lu Y."/>
            <person name="Yang J."/>
            <person name="Xu C."/>
            <person name="Jia M."/>
            <person name="Peters R.J."/>
            <person name="Huang L."/>
            <person name="Gao W."/>
        </authorList>
    </citation>
    <scope>NUCLEOTIDE SEQUENCE [LARGE SCALE GENOMIC DNA]</scope>
    <source>
        <strain evidence="3">cv. XIE 37</strain>
        <tissue evidence="2">Leaf</tissue>
    </source>
</reference>
<dbReference type="GO" id="GO:0045892">
    <property type="term" value="P:negative regulation of DNA-templated transcription"/>
    <property type="evidence" value="ECO:0007669"/>
    <property type="project" value="InterPro"/>
</dbReference>
<dbReference type="GO" id="GO:0009910">
    <property type="term" value="P:negative regulation of flower development"/>
    <property type="evidence" value="ECO:0007669"/>
    <property type="project" value="InterPro"/>
</dbReference>
<gene>
    <name evidence="2" type="ORF">HS088_TW23G00932</name>
</gene>
<proteinExistence type="predicted"/>
<dbReference type="Proteomes" id="UP000593562">
    <property type="component" value="Unassembled WGS sequence"/>
</dbReference>
<feature type="region of interest" description="Disordered" evidence="1">
    <location>
        <begin position="402"/>
        <end position="430"/>
    </location>
</feature>